<dbReference type="AlphaFoldDB" id="A0A371HRM8"/>
<accession>A0A371HRM8</accession>
<organism evidence="1 2">
    <name type="scientific">Mucuna pruriens</name>
    <name type="common">Velvet bean</name>
    <name type="synonym">Dolichos pruriens</name>
    <dbReference type="NCBI Taxonomy" id="157652"/>
    <lineage>
        <taxon>Eukaryota</taxon>
        <taxon>Viridiplantae</taxon>
        <taxon>Streptophyta</taxon>
        <taxon>Embryophyta</taxon>
        <taxon>Tracheophyta</taxon>
        <taxon>Spermatophyta</taxon>
        <taxon>Magnoliopsida</taxon>
        <taxon>eudicotyledons</taxon>
        <taxon>Gunneridae</taxon>
        <taxon>Pentapetalae</taxon>
        <taxon>rosids</taxon>
        <taxon>fabids</taxon>
        <taxon>Fabales</taxon>
        <taxon>Fabaceae</taxon>
        <taxon>Papilionoideae</taxon>
        <taxon>50 kb inversion clade</taxon>
        <taxon>NPAAA clade</taxon>
        <taxon>indigoferoid/millettioid clade</taxon>
        <taxon>Phaseoleae</taxon>
        <taxon>Mucuna</taxon>
    </lineage>
</organism>
<name>A0A371HRM8_MUCPR</name>
<dbReference type="OrthoDB" id="1716820at2759"/>
<dbReference type="EMBL" id="QJKJ01001880">
    <property type="protein sequence ID" value="RDY05436.1"/>
    <property type="molecule type" value="Genomic_DNA"/>
</dbReference>
<gene>
    <name evidence="1" type="ORF">CR513_10742</name>
</gene>
<reference evidence="1" key="1">
    <citation type="submission" date="2018-05" db="EMBL/GenBank/DDBJ databases">
        <title>Draft genome of Mucuna pruriens seed.</title>
        <authorList>
            <person name="Nnadi N.E."/>
            <person name="Vos R."/>
            <person name="Hasami M.H."/>
            <person name="Devisetty U.K."/>
            <person name="Aguiy J.C."/>
        </authorList>
    </citation>
    <scope>NUCLEOTIDE SEQUENCE [LARGE SCALE GENOMIC DNA]</scope>
    <source>
        <strain evidence="1">JCA_2017</strain>
    </source>
</reference>
<comment type="caution">
    <text evidence="1">The sequence shown here is derived from an EMBL/GenBank/DDBJ whole genome shotgun (WGS) entry which is preliminary data.</text>
</comment>
<feature type="non-terminal residue" evidence="1">
    <location>
        <position position="99"/>
    </location>
</feature>
<proteinExistence type="predicted"/>
<keyword evidence="2" id="KW-1185">Reference proteome</keyword>
<dbReference type="Proteomes" id="UP000257109">
    <property type="component" value="Unassembled WGS sequence"/>
</dbReference>
<evidence type="ECO:0000313" key="2">
    <source>
        <dbReference type="Proteomes" id="UP000257109"/>
    </source>
</evidence>
<sequence>MTLTKDEHPNPQTYLLLLVGQDMTNGHTLTKTTFMILKMLEKFSMSLVRNSRGLIKAKKTHHISLLRKTTYDGVRGVHEHVMEMVNWFNKLKYMKVELA</sequence>
<protein>
    <submittedName>
        <fullName evidence="1">Uncharacterized protein</fullName>
    </submittedName>
</protein>
<evidence type="ECO:0000313" key="1">
    <source>
        <dbReference type="EMBL" id="RDY05436.1"/>
    </source>
</evidence>